<organism evidence="1 2">
    <name type="scientific">Puccinia sorghi</name>
    <dbReference type="NCBI Taxonomy" id="27349"/>
    <lineage>
        <taxon>Eukaryota</taxon>
        <taxon>Fungi</taxon>
        <taxon>Dikarya</taxon>
        <taxon>Basidiomycota</taxon>
        <taxon>Pucciniomycotina</taxon>
        <taxon>Pucciniomycetes</taxon>
        <taxon>Pucciniales</taxon>
        <taxon>Pucciniaceae</taxon>
        <taxon>Puccinia</taxon>
    </lineage>
</organism>
<accession>A0A0L6VKX7</accession>
<evidence type="ECO:0008006" key="3">
    <source>
        <dbReference type="Google" id="ProtNLM"/>
    </source>
</evidence>
<reference evidence="1 2" key="1">
    <citation type="submission" date="2015-08" db="EMBL/GenBank/DDBJ databases">
        <title>Next Generation Sequencing and Analysis of the Genome of Puccinia sorghi L Schw, the Causal Agent of Maize Common Rust.</title>
        <authorList>
            <person name="Rochi L."/>
            <person name="Burguener G."/>
            <person name="Darino M."/>
            <person name="Turjanski A."/>
            <person name="Kreff E."/>
            <person name="Dieguez M.J."/>
            <person name="Sacco F."/>
        </authorList>
    </citation>
    <scope>NUCLEOTIDE SEQUENCE [LARGE SCALE GENOMIC DNA]</scope>
    <source>
        <strain evidence="1 2">RO10H11247</strain>
    </source>
</reference>
<dbReference type="Proteomes" id="UP000037035">
    <property type="component" value="Unassembled WGS sequence"/>
</dbReference>
<dbReference type="AlphaFoldDB" id="A0A0L6VKX7"/>
<gene>
    <name evidence="1" type="ORF">VP01_14309g1</name>
</gene>
<proteinExistence type="predicted"/>
<evidence type="ECO:0000313" key="2">
    <source>
        <dbReference type="Proteomes" id="UP000037035"/>
    </source>
</evidence>
<dbReference type="VEuPathDB" id="FungiDB:VP01_14309g1"/>
<keyword evidence="2" id="KW-1185">Reference proteome</keyword>
<name>A0A0L6VKX7_9BASI</name>
<evidence type="ECO:0000313" key="1">
    <source>
        <dbReference type="EMBL" id="KNZ61237.1"/>
    </source>
</evidence>
<protein>
    <recommendedName>
        <fullName evidence="3">DUF4219 domain-containing protein</fullName>
    </recommendedName>
</protein>
<dbReference type="EMBL" id="LAVV01004787">
    <property type="protein sequence ID" value="KNZ61237.1"/>
    <property type="molecule type" value="Genomic_DNA"/>
</dbReference>
<sequence length="34" mass="3858">MANTEGAAGKANLPKLDEKNFLHWSMQIKAHLRH</sequence>
<comment type="caution">
    <text evidence="1">The sequence shown here is derived from an EMBL/GenBank/DDBJ whole genome shotgun (WGS) entry which is preliminary data.</text>
</comment>